<keyword evidence="4 5" id="KW-0269">Exonuclease</keyword>
<dbReference type="PANTHER" id="PTHR30008">
    <property type="entry name" value="EXODEOXYRIBONUCLEASE 7 LARGE SUBUNIT"/>
    <property type="match status" value="1"/>
</dbReference>
<dbReference type="InterPro" id="IPR025824">
    <property type="entry name" value="OB-fold_nuc-bd_dom"/>
</dbReference>
<gene>
    <name evidence="5" type="primary">xseA</name>
    <name evidence="10" type="ORF">GCM10010923_24540</name>
</gene>
<evidence type="ECO:0000256" key="1">
    <source>
        <dbReference type="ARBA" id="ARBA00022490"/>
    </source>
</evidence>
<keyword evidence="2 5" id="KW-0540">Nuclease</keyword>
<dbReference type="InterPro" id="IPR003753">
    <property type="entry name" value="Exonuc_VII_L"/>
</dbReference>
<dbReference type="NCBIfam" id="TIGR00237">
    <property type="entry name" value="xseA"/>
    <property type="match status" value="1"/>
</dbReference>
<comment type="similarity">
    <text evidence="5 6">Belongs to the XseA family.</text>
</comment>
<accession>A0ABQ1FIQ2</accession>
<dbReference type="EMBL" id="BMID01000001">
    <property type="protein sequence ID" value="GGA12897.1"/>
    <property type="molecule type" value="Genomic_DNA"/>
</dbReference>
<proteinExistence type="inferred from homology"/>
<feature type="domain" description="OB-fold nucleic acid binding" evidence="9">
    <location>
        <begin position="58"/>
        <end position="151"/>
    </location>
</feature>
<keyword evidence="1 5" id="KW-0963">Cytoplasm</keyword>
<evidence type="ECO:0000256" key="7">
    <source>
        <dbReference type="SAM" id="MobiDB-lite"/>
    </source>
</evidence>
<comment type="subcellular location">
    <subcellularLocation>
        <location evidence="5 6">Cytoplasm</location>
    </subcellularLocation>
</comment>
<dbReference type="InterPro" id="IPR020579">
    <property type="entry name" value="Exonuc_VII_lsu_C"/>
</dbReference>
<reference evidence="11" key="1">
    <citation type="journal article" date="2019" name="Int. J. Syst. Evol. Microbiol.">
        <title>The Global Catalogue of Microorganisms (GCM) 10K type strain sequencing project: providing services to taxonomists for standard genome sequencing and annotation.</title>
        <authorList>
            <consortium name="The Broad Institute Genomics Platform"/>
            <consortium name="The Broad Institute Genome Sequencing Center for Infectious Disease"/>
            <person name="Wu L."/>
            <person name="Ma J."/>
        </authorList>
    </citation>
    <scope>NUCLEOTIDE SEQUENCE [LARGE SCALE GENOMIC DNA]</scope>
    <source>
        <strain evidence="11">CGMCC 1.15297</strain>
    </source>
</reference>
<dbReference type="Pfam" id="PF13742">
    <property type="entry name" value="tRNA_anti_2"/>
    <property type="match status" value="1"/>
</dbReference>
<dbReference type="Pfam" id="PF02601">
    <property type="entry name" value="Exonuc_VII_L"/>
    <property type="match status" value="1"/>
</dbReference>
<evidence type="ECO:0000256" key="2">
    <source>
        <dbReference type="ARBA" id="ARBA00022722"/>
    </source>
</evidence>
<evidence type="ECO:0000313" key="11">
    <source>
        <dbReference type="Proteomes" id="UP000603317"/>
    </source>
</evidence>
<evidence type="ECO:0000256" key="5">
    <source>
        <dbReference type="HAMAP-Rule" id="MF_00378"/>
    </source>
</evidence>
<feature type="domain" description="Exonuclease VII large subunit C-terminal" evidence="8">
    <location>
        <begin position="174"/>
        <end position="488"/>
    </location>
</feature>
<evidence type="ECO:0000259" key="8">
    <source>
        <dbReference type="Pfam" id="PF02601"/>
    </source>
</evidence>
<evidence type="ECO:0000256" key="3">
    <source>
        <dbReference type="ARBA" id="ARBA00022801"/>
    </source>
</evidence>
<dbReference type="Proteomes" id="UP000603317">
    <property type="component" value="Unassembled WGS sequence"/>
</dbReference>
<sequence length="516" mass="55419">MSQRGDCISFHASACSRPPDPSRRIFMPANPPFDDTEDNSNAPGLVASARAGDNAEPFSVSEISAQLKRTVEDRFGFVRIRGELSGVKRAASGHLYASLKDDKARIDAVMWRGSVDRLAFQPEDGLEVVASGKLTTYPGRSNYQIVIERMEVAGEGALLALLEKTKQRLGAEGLFDAERKRRLPLLPRTIGVVTSPTGSVIRDILHRLADRFPSHVMVWPVIVQGKGSAEQVAAAVRGFGAIEPGGALARPDVLIVARGGGSIEDLWGFNEEVVARAIAESPIPVISAVGHETDTTLADFAADTRAPTPTAAAEMAVPVRADLAGWISELGQRQRAATGRTIDLGKERLAARAERLPDSESLLQPYAQRLDELAERLRRGLVDRARTGRERLAGLRLSPAVLEGHLRQARHALAAQRLAPQLVLGPLARRRESLAALARLAEQLHPDKPLARGYVRVMAGDGATLTSAAGARKADLLRLKFADGIVDAVPQGRSPPAAHRPKRAKPSAAGQEDLFG</sequence>
<keyword evidence="3 5" id="KW-0378">Hydrolase</keyword>
<comment type="caution">
    <text evidence="10">The sequence shown here is derived from an EMBL/GenBank/DDBJ whole genome shotgun (WGS) entry which is preliminary data.</text>
</comment>
<comment type="catalytic activity">
    <reaction evidence="5 6">
        <text>Exonucleolytic cleavage in either 5'- to 3'- or 3'- to 5'-direction to yield nucleoside 5'-phosphates.</text>
        <dbReference type="EC" id="3.1.11.6"/>
    </reaction>
</comment>
<evidence type="ECO:0000256" key="4">
    <source>
        <dbReference type="ARBA" id="ARBA00022839"/>
    </source>
</evidence>
<comment type="subunit">
    <text evidence="5">Heterooligomer composed of large and small subunits.</text>
</comment>
<name>A0ABQ1FIQ2_9SPHN</name>
<feature type="region of interest" description="Disordered" evidence="7">
    <location>
        <begin position="1"/>
        <end position="24"/>
    </location>
</feature>
<protein>
    <recommendedName>
        <fullName evidence="5">Exodeoxyribonuclease 7 large subunit</fullName>
        <ecNumber evidence="5">3.1.11.6</ecNumber>
    </recommendedName>
    <alternativeName>
        <fullName evidence="5">Exodeoxyribonuclease VII large subunit</fullName>
        <shortName evidence="5">Exonuclease VII large subunit</shortName>
    </alternativeName>
</protein>
<evidence type="ECO:0000256" key="6">
    <source>
        <dbReference type="RuleBase" id="RU004355"/>
    </source>
</evidence>
<dbReference type="PANTHER" id="PTHR30008:SF0">
    <property type="entry name" value="EXODEOXYRIBONUCLEASE 7 LARGE SUBUNIT"/>
    <property type="match status" value="1"/>
</dbReference>
<evidence type="ECO:0000259" key="9">
    <source>
        <dbReference type="Pfam" id="PF13742"/>
    </source>
</evidence>
<keyword evidence="11" id="KW-1185">Reference proteome</keyword>
<organism evidence="10 11">
    <name type="scientific">Blastomonas marina</name>
    <dbReference type="NCBI Taxonomy" id="1867408"/>
    <lineage>
        <taxon>Bacteria</taxon>
        <taxon>Pseudomonadati</taxon>
        <taxon>Pseudomonadota</taxon>
        <taxon>Alphaproteobacteria</taxon>
        <taxon>Sphingomonadales</taxon>
        <taxon>Sphingomonadaceae</taxon>
        <taxon>Blastomonas</taxon>
    </lineage>
</organism>
<dbReference type="EC" id="3.1.11.6" evidence="5"/>
<feature type="region of interest" description="Disordered" evidence="7">
    <location>
        <begin position="488"/>
        <end position="516"/>
    </location>
</feature>
<dbReference type="HAMAP" id="MF_00378">
    <property type="entry name" value="Exonuc_7_L"/>
    <property type="match status" value="1"/>
</dbReference>
<comment type="function">
    <text evidence="5">Bidirectionally degrades single-stranded DNA into large acid-insoluble oligonucleotides, which are then degraded further into small acid-soluble oligonucleotides.</text>
</comment>
<dbReference type="CDD" id="cd04489">
    <property type="entry name" value="ExoVII_LU_OBF"/>
    <property type="match status" value="1"/>
</dbReference>
<evidence type="ECO:0000313" key="10">
    <source>
        <dbReference type="EMBL" id="GGA12897.1"/>
    </source>
</evidence>